<sequence>MPNLVMEYSHTAEERLNLQGLLQDLHQVALDCDLFDSRDVKSRSHRYHQWLIGERGDTEDFIHIHFELLAGRSMEQKQVLADALLAVLQQQASHISSLTVNMVDMDKACFRKLKNITL</sequence>
<dbReference type="Proteomes" id="UP000838160">
    <property type="component" value="Unassembled WGS sequence"/>
</dbReference>
<dbReference type="Gene3D" id="3.30.429.10">
    <property type="entry name" value="Macrophage Migration Inhibitory Factor"/>
    <property type="match status" value="1"/>
</dbReference>
<dbReference type="PANTHER" id="PTHR37950">
    <property type="entry name" value="4-HYDROXYPHENYLACETATE CATABOLISM PROTEIN"/>
    <property type="match status" value="1"/>
</dbReference>
<evidence type="ECO:0000313" key="1">
    <source>
        <dbReference type="EMBL" id="CAH0524429.1"/>
    </source>
</evidence>
<evidence type="ECO:0008006" key="3">
    <source>
        <dbReference type="Google" id="ProtNLM"/>
    </source>
</evidence>
<gene>
    <name evidence="1" type="ORF">VHP8226_00256</name>
</gene>
<dbReference type="PANTHER" id="PTHR37950:SF1">
    <property type="entry name" value="4-HYDROXYPHENYLACETATE CATABOLISM PROTEIN"/>
    <property type="match status" value="1"/>
</dbReference>
<comment type="caution">
    <text evidence="1">The sequence shown here is derived from an EMBL/GenBank/DDBJ whole genome shotgun (WGS) entry which is preliminary data.</text>
</comment>
<dbReference type="EMBL" id="CAKLCM010000001">
    <property type="protein sequence ID" value="CAH0524429.1"/>
    <property type="molecule type" value="Genomic_DNA"/>
</dbReference>
<evidence type="ECO:0000313" key="2">
    <source>
        <dbReference type="Proteomes" id="UP000838160"/>
    </source>
</evidence>
<keyword evidence="2" id="KW-1185">Reference proteome</keyword>
<dbReference type="InterPro" id="IPR014347">
    <property type="entry name" value="Tautomerase/MIF_sf"/>
</dbReference>
<dbReference type="SUPFAM" id="SSF55331">
    <property type="entry name" value="Tautomerase/MIF"/>
    <property type="match status" value="1"/>
</dbReference>
<protein>
    <recommendedName>
        <fullName evidence="3">5-carboxymethyl-2-hydroxymuconate isomerase</fullName>
    </recommendedName>
</protein>
<dbReference type="InterPro" id="IPR004220">
    <property type="entry name" value="5-COMe_2-OHmuconate_Isoase"/>
</dbReference>
<organism evidence="1 2">
    <name type="scientific">Vibrio hippocampi</name>
    <dbReference type="NCBI Taxonomy" id="654686"/>
    <lineage>
        <taxon>Bacteria</taxon>
        <taxon>Pseudomonadati</taxon>
        <taxon>Pseudomonadota</taxon>
        <taxon>Gammaproteobacteria</taxon>
        <taxon>Vibrionales</taxon>
        <taxon>Vibrionaceae</taxon>
        <taxon>Vibrio</taxon>
    </lineage>
</organism>
<accession>A0ABN8DGD6</accession>
<dbReference type="RefSeq" id="WP_237483348.1">
    <property type="nucleotide sequence ID" value="NZ_CAKLCM010000001.1"/>
</dbReference>
<dbReference type="Pfam" id="PF02962">
    <property type="entry name" value="CHMI"/>
    <property type="match status" value="1"/>
</dbReference>
<dbReference type="CDD" id="cd00580">
    <property type="entry name" value="CHMI"/>
    <property type="match status" value="1"/>
</dbReference>
<name>A0ABN8DGD6_9VIBR</name>
<reference evidence="1" key="1">
    <citation type="submission" date="2021-12" db="EMBL/GenBank/DDBJ databases">
        <authorList>
            <person name="Rodrigo-Torres L."/>
            <person name="Arahal R. D."/>
            <person name="Lucena T."/>
        </authorList>
    </citation>
    <scope>NUCLEOTIDE SEQUENCE</scope>
    <source>
        <strain evidence="1">CECT 8226</strain>
    </source>
</reference>
<proteinExistence type="predicted"/>